<keyword evidence="4" id="KW-0539">Nucleus</keyword>
<evidence type="ECO:0000313" key="8">
    <source>
        <dbReference type="Proteomes" id="UP000886520"/>
    </source>
</evidence>
<evidence type="ECO:0000256" key="1">
    <source>
        <dbReference type="ARBA" id="ARBA00004123"/>
    </source>
</evidence>
<dbReference type="PANTHER" id="PTHR46807:SF1">
    <property type="entry name" value="TRANSCRIPTION FACTOR PIF3"/>
    <property type="match status" value="1"/>
</dbReference>
<feature type="compositionally biased region" description="Basic and acidic residues" evidence="5">
    <location>
        <begin position="519"/>
        <end position="529"/>
    </location>
</feature>
<dbReference type="EMBL" id="JABFUD020000025">
    <property type="protein sequence ID" value="KAI5058966.1"/>
    <property type="molecule type" value="Genomic_DNA"/>
</dbReference>
<feature type="compositionally biased region" description="Low complexity" evidence="5">
    <location>
        <begin position="379"/>
        <end position="402"/>
    </location>
</feature>
<feature type="region of interest" description="Disordered" evidence="5">
    <location>
        <begin position="357"/>
        <end position="405"/>
    </location>
</feature>
<dbReference type="InterPro" id="IPR011598">
    <property type="entry name" value="bHLH_dom"/>
</dbReference>
<dbReference type="CDD" id="cd11445">
    <property type="entry name" value="bHLH_AtPIF_like"/>
    <property type="match status" value="1"/>
</dbReference>
<dbReference type="InterPro" id="IPR036638">
    <property type="entry name" value="HLH_DNA-bd_sf"/>
</dbReference>
<dbReference type="GO" id="GO:0003700">
    <property type="term" value="F:DNA-binding transcription factor activity"/>
    <property type="evidence" value="ECO:0007669"/>
    <property type="project" value="InterPro"/>
</dbReference>
<dbReference type="SMART" id="SM00353">
    <property type="entry name" value="HLH"/>
    <property type="match status" value="1"/>
</dbReference>
<name>A0A9D4U2I9_ADICA</name>
<comment type="subcellular location">
    <subcellularLocation>
        <location evidence="1">Nucleus</location>
    </subcellularLocation>
</comment>
<feature type="region of interest" description="Disordered" evidence="5">
    <location>
        <begin position="1"/>
        <end position="88"/>
    </location>
</feature>
<feature type="domain" description="BHLH" evidence="6">
    <location>
        <begin position="519"/>
        <end position="568"/>
    </location>
</feature>
<dbReference type="Gene3D" id="4.10.280.10">
    <property type="entry name" value="Helix-loop-helix DNA-binding domain"/>
    <property type="match status" value="1"/>
</dbReference>
<feature type="region of interest" description="Disordered" evidence="5">
    <location>
        <begin position="477"/>
        <end position="533"/>
    </location>
</feature>
<dbReference type="SUPFAM" id="SSF47459">
    <property type="entry name" value="HLH, helix-loop-helix DNA-binding domain"/>
    <property type="match status" value="1"/>
</dbReference>
<dbReference type="Pfam" id="PF00010">
    <property type="entry name" value="HLH"/>
    <property type="match status" value="1"/>
</dbReference>
<feature type="compositionally biased region" description="Polar residues" evidence="5">
    <location>
        <begin position="28"/>
        <end position="37"/>
    </location>
</feature>
<feature type="compositionally biased region" description="Polar residues" evidence="5">
    <location>
        <begin position="44"/>
        <end position="66"/>
    </location>
</feature>
<evidence type="ECO:0000256" key="2">
    <source>
        <dbReference type="ARBA" id="ARBA00023015"/>
    </source>
</evidence>
<dbReference type="PANTHER" id="PTHR46807">
    <property type="entry name" value="TRANSCRIPTION FACTOR PIF3"/>
    <property type="match status" value="1"/>
</dbReference>
<dbReference type="Proteomes" id="UP000886520">
    <property type="component" value="Chromosome 25"/>
</dbReference>
<dbReference type="GO" id="GO:0005634">
    <property type="term" value="C:nucleus"/>
    <property type="evidence" value="ECO:0007669"/>
    <property type="project" value="UniProtKB-SubCell"/>
</dbReference>
<comment type="caution">
    <text evidence="7">The sequence shown here is derived from an EMBL/GenBank/DDBJ whole genome shotgun (WGS) entry which is preliminary data.</text>
</comment>
<organism evidence="7 8">
    <name type="scientific">Adiantum capillus-veneris</name>
    <name type="common">Maidenhair fern</name>
    <dbReference type="NCBI Taxonomy" id="13818"/>
    <lineage>
        <taxon>Eukaryota</taxon>
        <taxon>Viridiplantae</taxon>
        <taxon>Streptophyta</taxon>
        <taxon>Embryophyta</taxon>
        <taxon>Tracheophyta</taxon>
        <taxon>Polypodiopsida</taxon>
        <taxon>Polypodiidae</taxon>
        <taxon>Polypodiales</taxon>
        <taxon>Pteridineae</taxon>
        <taxon>Pteridaceae</taxon>
        <taxon>Vittarioideae</taxon>
        <taxon>Adiantum</taxon>
    </lineage>
</organism>
<evidence type="ECO:0000259" key="6">
    <source>
        <dbReference type="PROSITE" id="PS50888"/>
    </source>
</evidence>
<evidence type="ECO:0000256" key="5">
    <source>
        <dbReference type="SAM" id="MobiDB-lite"/>
    </source>
</evidence>
<proteinExistence type="predicted"/>
<evidence type="ECO:0000256" key="4">
    <source>
        <dbReference type="ARBA" id="ARBA00023242"/>
    </source>
</evidence>
<keyword evidence="8" id="KW-1185">Reference proteome</keyword>
<evidence type="ECO:0000313" key="7">
    <source>
        <dbReference type="EMBL" id="KAI5058966.1"/>
    </source>
</evidence>
<reference evidence="7" key="1">
    <citation type="submission" date="2021-01" db="EMBL/GenBank/DDBJ databases">
        <title>Adiantum capillus-veneris genome.</title>
        <authorList>
            <person name="Fang Y."/>
            <person name="Liao Q."/>
        </authorList>
    </citation>
    <scope>NUCLEOTIDE SEQUENCE</scope>
    <source>
        <strain evidence="7">H3</strain>
        <tissue evidence="7">Leaf</tissue>
    </source>
</reference>
<keyword evidence="2" id="KW-0805">Transcription regulation</keyword>
<gene>
    <name evidence="7" type="ORF">GOP47_0025285</name>
</gene>
<sequence length="734" mass="78207">MGVGHRPVPPVRSISGMGQMIQKKALSRASSNRTTVSPRALPSSGFSVEQLACSSSGNCQSASQQDVHAGGLPTRKGGGVSQKPPSEPRAEVFELQLLERECHTIRKEGTQHLQEQNRHQHHLKNRASALVPNDDMLDTLTPAGLQKVEGTHSTDMTVCSSIPALDVPVAMNNSPGVPDDEMLSWLRYPLEDSVDRSYCSGVFGELVHPRVQLVKDVFLHQTMKEHEGAHVRNIGDCVGSGVGLQQPTSTVNTIISPREVIKSDAAMALGAGRAAGFLPQNGLEAFDGVRTHLSPCALLKSMSSPTVESTLHCKNAVQTMRPVPAAPPLSPGLNFSAFSRPVATTLDKLRLVGAASGPTNEDRARKPIMIDSQLPCNPSNSDSTKSMVVSSRSSQQSTEFASQGRTENVGAVYQTWYPPTSGHCGSVGRGHMEAAELNNCVSRVSVSESVLETTEAVELIVSPSCLSGNSSEKVAQEVLIPSPKKSSSSAQFSEQQDAEDIVPNAKKPPPGPRAVKRSRAAEVHNESEKKRRNKINVRLKALQSLIPNSNKTDKASVLDEAIEYTKMLQAQVQFMSMKTGMFFPTMMPAGMHYVPMQQMPTFAHLGMGMGMGVDVGFGIQVADANVANSGVVGVGSTADAGAGAGAAINISPTSHQPLSSHAYAGSRLLQTISPSPILDVSGGLQTACTSESYKVMLAQQSLQPVLMNVQMNADAYSASQQQRLLEENHITSAF</sequence>
<dbReference type="InterPro" id="IPR047265">
    <property type="entry name" value="PIF1-like_bHLH"/>
</dbReference>
<evidence type="ECO:0000256" key="3">
    <source>
        <dbReference type="ARBA" id="ARBA00023163"/>
    </source>
</evidence>
<accession>A0A9D4U2I9</accession>
<dbReference type="GO" id="GO:0046983">
    <property type="term" value="F:protein dimerization activity"/>
    <property type="evidence" value="ECO:0007669"/>
    <property type="project" value="InterPro"/>
</dbReference>
<keyword evidence="3" id="KW-0804">Transcription</keyword>
<dbReference type="PROSITE" id="PS50888">
    <property type="entry name" value="BHLH"/>
    <property type="match status" value="1"/>
</dbReference>
<dbReference type="OrthoDB" id="690068at2759"/>
<dbReference type="InterPro" id="IPR044273">
    <property type="entry name" value="PIF3-like"/>
</dbReference>
<protein>
    <recommendedName>
        <fullName evidence="6">BHLH domain-containing protein</fullName>
    </recommendedName>
</protein>
<dbReference type="AlphaFoldDB" id="A0A9D4U2I9"/>